<reference evidence="13 14" key="1">
    <citation type="journal article" date="2020" name="Mol. Plant">
        <title>The Chromosome-Based Rubber Tree Genome Provides New Insights into Spurge Genome Evolution and Rubber Biosynthesis.</title>
        <authorList>
            <person name="Liu J."/>
            <person name="Shi C."/>
            <person name="Shi C.C."/>
            <person name="Li W."/>
            <person name="Zhang Q.J."/>
            <person name="Zhang Y."/>
            <person name="Li K."/>
            <person name="Lu H.F."/>
            <person name="Shi C."/>
            <person name="Zhu S.T."/>
            <person name="Xiao Z.Y."/>
            <person name="Nan H."/>
            <person name="Yue Y."/>
            <person name="Zhu X.G."/>
            <person name="Wu Y."/>
            <person name="Hong X.N."/>
            <person name="Fan G.Y."/>
            <person name="Tong Y."/>
            <person name="Zhang D."/>
            <person name="Mao C.L."/>
            <person name="Liu Y.L."/>
            <person name="Hao S.J."/>
            <person name="Liu W.Q."/>
            <person name="Lv M.Q."/>
            <person name="Zhang H.B."/>
            <person name="Liu Y."/>
            <person name="Hu-Tang G.R."/>
            <person name="Wang J.P."/>
            <person name="Wang J.H."/>
            <person name="Sun Y.H."/>
            <person name="Ni S.B."/>
            <person name="Chen W.B."/>
            <person name="Zhang X.C."/>
            <person name="Jiao Y.N."/>
            <person name="Eichler E.E."/>
            <person name="Li G.H."/>
            <person name="Liu X."/>
            <person name="Gao L.Z."/>
        </authorList>
    </citation>
    <scope>NUCLEOTIDE SEQUENCE [LARGE SCALE GENOMIC DNA]</scope>
    <source>
        <strain evidence="14">cv. GT1</strain>
        <tissue evidence="13">Leaf</tissue>
    </source>
</reference>
<dbReference type="PANTHER" id="PTHR18896">
    <property type="entry name" value="PHOSPHOLIPASE D"/>
    <property type="match status" value="1"/>
</dbReference>
<comment type="cofactor">
    <cofactor evidence="2">
        <name>Ca(2+)</name>
        <dbReference type="ChEBI" id="CHEBI:29108"/>
    </cofactor>
</comment>
<dbReference type="InterPro" id="IPR024632">
    <property type="entry name" value="PLipase_D_C"/>
</dbReference>
<dbReference type="InterPro" id="IPR035892">
    <property type="entry name" value="C2_domain_sf"/>
</dbReference>
<keyword evidence="10" id="KW-0443">Lipid metabolism</keyword>
<evidence type="ECO:0000256" key="8">
    <source>
        <dbReference type="ARBA" id="ARBA00022837"/>
    </source>
</evidence>
<dbReference type="InterPro" id="IPR015679">
    <property type="entry name" value="PLipase_D_fam"/>
</dbReference>
<dbReference type="EMBL" id="JAAGAX010000006">
    <property type="protein sequence ID" value="KAF2312462.1"/>
    <property type="molecule type" value="Genomic_DNA"/>
</dbReference>
<proteinExistence type="inferred from homology"/>
<sequence length="646" mass="72877">MDIVSTHIGTCFAGCTPHSTAAATSAASTDEETGEDDQKIHHHRNIVTSDPYVTVVVPQATVARTRVIKNAKNPKWKQRFYIPLAHPVIDLEFHVKDNDLFGAEVMGTVKIPAEELVTGKLIKGWFSIIGSSAKPDSALLLEMEFTPCEKNPLYRHGIAGDPKHRGVMNTYFPLRKGSKVTMYQDAHVHEGTLPEIEIDDGKVYKQEKCWEDICTAILEAHHMIYIVGWSVFYKTKLVREHIGSLPRGGDMTLGELLKYKSEEGVRVLLLIWDDKTSHDKFGFSTVRILINIAVLNSLFLLLSEVVNLSLELPFHTIKNVVLVDTQATGNDRKITAFLGGVDLCDGRYDTPEHRLFRDLETVFKDDFHNPTFPNEGPAAYDVLINFEQRWRKATKWTEFGLCFKRVSHWHDDALIKVERISWILSPPFTTKDGVTIVPPDDPMVHVSSDEDPENWHVQIFRSIDTGSLKGFPEKAHDCQAQVSDAFKSQRFMVYVHSKGMIVDDEYVIIGSANINQRSMAGSKDTEIAMGSYQPHYTWAAKKKHPRGQIYGYRMSLWAEHLGEVQGLFMEPESLECVKKINNIAEANWKRYTDPNFTLLQGHLLMYPVQVDVDGKVASLPGYENFPDAGGKVLGSHSLTRPDILTT</sequence>
<keyword evidence="9" id="KW-0442">Lipid degradation</keyword>
<evidence type="ECO:0000256" key="1">
    <source>
        <dbReference type="ARBA" id="ARBA00000798"/>
    </source>
</evidence>
<keyword evidence="6" id="KW-0677">Repeat</keyword>
<evidence type="ECO:0000259" key="12">
    <source>
        <dbReference type="PROSITE" id="PS50035"/>
    </source>
</evidence>
<name>A0A6A6MFK3_HEVBR</name>
<gene>
    <name evidence="13" type="ORF">GH714_034759</name>
</gene>
<dbReference type="GO" id="GO:0005886">
    <property type="term" value="C:plasma membrane"/>
    <property type="evidence" value="ECO:0007669"/>
    <property type="project" value="TreeGrafter"/>
</dbReference>
<dbReference type="GO" id="GO:0009395">
    <property type="term" value="P:phospholipid catabolic process"/>
    <property type="evidence" value="ECO:0007669"/>
    <property type="project" value="TreeGrafter"/>
</dbReference>
<dbReference type="SMART" id="SM00239">
    <property type="entry name" value="C2"/>
    <property type="match status" value="1"/>
</dbReference>
<evidence type="ECO:0000313" key="13">
    <source>
        <dbReference type="EMBL" id="KAF2312462.1"/>
    </source>
</evidence>
<keyword evidence="7" id="KW-0378">Hydrolase</keyword>
<keyword evidence="8" id="KW-0106">Calcium</keyword>
<dbReference type="Gene3D" id="2.60.40.150">
    <property type="entry name" value="C2 domain"/>
    <property type="match status" value="1"/>
</dbReference>
<dbReference type="GO" id="GO:0046872">
    <property type="term" value="F:metal ion binding"/>
    <property type="evidence" value="ECO:0007669"/>
    <property type="project" value="UniProtKB-KW"/>
</dbReference>
<dbReference type="Proteomes" id="UP000467840">
    <property type="component" value="Chromosome 14"/>
</dbReference>
<keyword evidence="5" id="KW-0479">Metal-binding</keyword>
<evidence type="ECO:0000256" key="7">
    <source>
        <dbReference type="ARBA" id="ARBA00022801"/>
    </source>
</evidence>
<dbReference type="AlphaFoldDB" id="A0A6A6MFK3"/>
<evidence type="ECO:0000256" key="9">
    <source>
        <dbReference type="ARBA" id="ARBA00022963"/>
    </source>
</evidence>
<accession>A0A6A6MFK3</accession>
<dbReference type="InterPro" id="IPR000008">
    <property type="entry name" value="C2_dom"/>
</dbReference>
<dbReference type="GO" id="GO:0004630">
    <property type="term" value="F:phospholipase D activity"/>
    <property type="evidence" value="ECO:0007669"/>
    <property type="project" value="UniProtKB-EC"/>
</dbReference>
<evidence type="ECO:0000256" key="10">
    <source>
        <dbReference type="ARBA" id="ARBA00023098"/>
    </source>
</evidence>
<dbReference type="Pfam" id="PF00168">
    <property type="entry name" value="C2"/>
    <property type="match status" value="1"/>
</dbReference>
<protein>
    <recommendedName>
        <fullName evidence="4">phospholipase D</fullName>
        <ecNumber evidence="4">3.1.4.4</ecNumber>
    </recommendedName>
</protein>
<comment type="catalytic activity">
    <reaction evidence="1">
        <text>a 1,2-diacyl-sn-glycero-3-phosphocholine + H2O = a 1,2-diacyl-sn-glycero-3-phosphate + choline + H(+)</text>
        <dbReference type="Rhea" id="RHEA:14445"/>
        <dbReference type="ChEBI" id="CHEBI:15354"/>
        <dbReference type="ChEBI" id="CHEBI:15377"/>
        <dbReference type="ChEBI" id="CHEBI:15378"/>
        <dbReference type="ChEBI" id="CHEBI:57643"/>
        <dbReference type="ChEBI" id="CHEBI:58608"/>
        <dbReference type="EC" id="3.1.4.4"/>
    </reaction>
</comment>
<evidence type="ECO:0000313" key="14">
    <source>
        <dbReference type="Proteomes" id="UP000467840"/>
    </source>
</evidence>
<comment type="similarity">
    <text evidence="3">Belongs to the phospholipase D family. C2-PLD subfamily.</text>
</comment>
<dbReference type="PROSITE" id="PS50004">
    <property type="entry name" value="C2"/>
    <property type="match status" value="1"/>
</dbReference>
<evidence type="ECO:0000256" key="5">
    <source>
        <dbReference type="ARBA" id="ARBA00022723"/>
    </source>
</evidence>
<evidence type="ECO:0000259" key="11">
    <source>
        <dbReference type="PROSITE" id="PS50004"/>
    </source>
</evidence>
<dbReference type="PANTHER" id="PTHR18896:SF86">
    <property type="entry name" value="PHOSPHOLIPASE D DELTA"/>
    <property type="match status" value="1"/>
</dbReference>
<dbReference type="SUPFAM" id="SSF56024">
    <property type="entry name" value="Phospholipase D/nuclease"/>
    <property type="match status" value="1"/>
</dbReference>
<dbReference type="PROSITE" id="PS50035">
    <property type="entry name" value="PLD"/>
    <property type="match status" value="1"/>
</dbReference>
<organism evidence="13 14">
    <name type="scientific">Hevea brasiliensis</name>
    <name type="common">Para rubber tree</name>
    <name type="synonym">Siphonia brasiliensis</name>
    <dbReference type="NCBI Taxonomy" id="3981"/>
    <lineage>
        <taxon>Eukaryota</taxon>
        <taxon>Viridiplantae</taxon>
        <taxon>Streptophyta</taxon>
        <taxon>Embryophyta</taxon>
        <taxon>Tracheophyta</taxon>
        <taxon>Spermatophyta</taxon>
        <taxon>Magnoliopsida</taxon>
        <taxon>eudicotyledons</taxon>
        <taxon>Gunneridae</taxon>
        <taxon>Pentapetalae</taxon>
        <taxon>rosids</taxon>
        <taxon>fabids</taxon>
        <taxon>Malpighiales</taxon>
        <taxon>Euphorbiaceae</taxon>
        <taxon>Crotonoideae</taxon>
        <taxon>Micrandreae</taxon>
        <taxon>Hevea</taxon>
    </lineage>
</organism>
<evidence type="ECO:0000256" key="3">
    <source>
        <dbReference type="ARBA" id="ARBA00010683"/>
    </source>
</evidence>
<dbReference type="Pfam" id="PF00614">
    <property type="entry name" value="PLDc"/>
    <property type="match status" value="1"/>
</dbReference>
<feature type="domain" description="C2" evidence="11">
    <location>
        <begin position="15"/>
        <end position="126"/>
    </location>
</feature>
<feature type="domain" description="PLD phosphodiesterase" evidence="12">
    <location>
        <begin position="491"/>
        <end position="518"/>
    </location>
</feature>
<keyword evidence="14" id="KW-1185">Reference proteome</keyword>
<dbReference type="Pfam" id="PF12357">
    <property type="entry name" value="PLD_C"/>
    <property type="match status" value="1"/>
</dbReference>
<evidence type="ECO:0000256" key="2">
    <source>
        <dbReference type="ARBA" id="ARBA00001913"/>
    </source>
</evidence>
<dbReference type="SMART" id="SM00155">
    <property type="entry name" value="PLDc"/>
    <property type="match status" value="1"/>
</dbReference>
<evidence type="ECO:0000256" key="6">
    <source>
        <dbReference type="ARBA" id="ARBA00022737"/>
    </source>
</evidence>
<dbReference type="EC" id="3.1.4.4" evidence="4"/>
<dbReference type="InterPro" id="IPR001736">
    <property type="entry name" value="PLipase_D/transphosphatidylase"/>
</dbReference>
<dbReference type="SUPFAM" id="SSF49562">
    <property type="entry name" value="C2 domain (Calcium/lipid-binding domain, CaLB)"/>
    <property type="match status" value="1"/>
</dbReference>
<comment type="caution">
    <text evidence="13">The sequence shown here is derived from an EMBL/GenBank/DDBJ whole genome shotgun (WGS) entry which is preliminary data.</text>
</comment>
<dbReference type="Gene3D" id="3.30.870.10">
    <property type="entry name" value="Endonuclease Chain A"/>
    <property type="match status" value="2"/>
</dbReference>
<evidence type="ECO:0000256" key="4">
    <source>
        <dbReference type="ARBA" id="ARBA00012027"/>
    </source>
</evidence>